<dbReference type="Pfam" id="PF07589">
    <property type="entry name" value="PEP-CTERM"/>
    <property type="match status" value="1"/>
</dbReference>
<dbReference type="NCBIfam" id="TIGR02595">
    <property type="entry name" value="PEP_CTERM"/>
    <property type="match status" value="1"/>
</dbReference>
<dbReference type="Proteomes" id="UP000785613">
    <property type="component" value="Unassembled WGS sequence"/>
</dbReference>
<evidence type="ECO:0000313" key="3">
    <source>
        <dbReference type="Proteomes" id="UP000785613"/>
    </source>
</evidence>
<comment type="caution">
    <text evidence="2">The sequence shown here is derived from an EMBL/GenBank/DDBJ whole genome shotgun (WGS) entry which is preliminary data.</text>
</comment>
<reference evidence="2 3" key="1">
    <citation type="submission" date="2019-09" db="EMBL/GenBank/DDBJ databases">
        <title>Taxonomy of Antarctic Massilia spp.: description of Massilia rubra sp. nov., Massilia aquatica sp. nov., Massilia mucilaginosa sp. nov., Massilia frigida sp. nov. isolated from streams, lakes and regoliths.</title>
        <authorList>
            <person name="Holochova P."/>
            <person name="Sedlacek I."/>
            <person name="Kralova S."/>
            <person name="Maslanova I."/>
            <person name="Busse H.-J."/>
            <person name="Stankova E."/>
            <person name="Vrbovska V."/>
            <person name="Kovarovic V."/>
            <person name="Bartak M."/>
            <person name="Svec P."/>
            <person name="Pantucek R."/>
        </authorList>
    </citation>
    <scope>NUCLEOTIDE SEQUENCE [LARGE SCALE GENOMIC DNA]</scope>
    <source>
        <strain evidence="2 3">CCM 8692</strain>
    </source>
</reference>
<dbReference type="InterPro" id="IPR013424">
    <property type="entry name" value="Ice-binding_C"/>
</dbReference>
<feature type="domain" description="Ice-binding protein C-terminal" evidence="1">
    <location>
        <begin position="162"/>
        <end position="184"/>
    </location>
</feature>
<sequence>MNGTEGDWITIGKTVDNVYSSADPLLYWNTARFDNIGTDAAPATNYLRFIFLLDPQLSAEDQLTTLDFSTRRLDTPLTAGVTYTDAQRAPFDLLGHPGLDVSYNHRGCNKLSGNFTVNELSFKSGAVDTFGVSFSQSCDGGPLMDGTFYYNASLTALPTNNVPEPGSLALLGLGIAGIGIARRRKQAH</sequence>
<organism evidence="2 3">
    <name type="scientific">Massilia rubra</name>
    <dbReference type="NCBI Taxonomy" id="2607910"/>
    <lineage>
        <taxon>Bacteria</taxon>
        <taxon>Pseudomonadati</taxon>
        <taxon>Pseudomonadota</taxon>
        <taxon>Betaproteobacteria</taxon>
        <taxon>Burkholderiales</taxon>
        <taxon>Oxalobacteraceae</taxon>
        <taxon>Telluria group</taxon>
        <taxon>Massilia</taxon>
    </lineage>
</organism>
<gene>
    <name evidence="2" type="ORF">F0185_05520</name>
</gene>
<protein>
    <submittedName>
        <fullName evidence="2">PEP-CTERM sorting domain-containing protein</fullName>
    </submittedName>
</protein>
<proteinExistence type="predicted"/>
<evidence type="ECO:0000259" key="1">
    <source>
        <dbReference type="Pfam" id="PF07589"/>
    </source>
</evidence>
<accession>A0ABX0LKM4</accession>
<keyword evidence="3" id="KW-1185">Reference proteome</keyword>
<name>A0ABX0LKM4_9BURK</name>
<dbReference type="EMBL" id="VUYU01000003">
    <property type="protein sequence ID" value="NHZ33046.1"/>
    <property type="molecule type" value="Genomic_DNA"/>
</dbReference>
<evidence type="ECO:0000313" key="2">
    <source>
        <dbReference type="EMBL" id="NHZ33046.1"/>
    </source>
</evidence>